<name>A0A4R0PCH4_9SPHI</name>
<keyword evidence="2" id="KW-1185">Reference proteome</keyword>
<organism evidence="1 2">
    <name type="scientific">Pedobacter frigidisoli</name>
    <dbReference type="NCBI Taxonomy" id="2530455"/>
    <lineage>
        <taxon>Bacteria</taxon>
        <taxon>Pseudomonadati</taxon>
        <taxon>Bacteroidota</taxon>
        <taxon>Sphingobacteriia</taxon>
        <taxon>Sphingobacteriales</taxon>
        <taxon>Sphingobacteriaceae</taxon>
        <taxon>Pedobacter</taxon>
    </lineage>
</organism>
<protein>
    <submittedName>
        <fullName evidence="1">Glycosyltransferase</fullName>
    </submittedName>
</protein>
<dbReference type="AlphaFoldDB" id="A0A4R0PCH4"/>
<reference evidence="1 2" key="1">
    <citation type="submission" date="2019-02" db="EMBL/GenBank/DDBJ databases">
        <title>Pedobacter sp. RP-3-11 sp. nov., isolated from Arctic soil.</title>
        <authorList>
            <person name="Dahal R.H."/>
        </authorList>
    </citation>
    <scope>NUCLEOTIDE SEQUENCE [LARGE SCALE GENOMIC DNA]</scope>
    <source>
        <strain evidence="1 2">RP-3-11</strain>
    </source>
</reference>
<evidence type="ECO:0000313" key="2">
    <source>
        <dbReference type="Proteomes" id="UP000291485"/>
    </source>
</evidence>
<dbReference type="PANTHER" id="PTHR45947">
    <property type="entry name" value="SULFOQUINOVOSYL TRANSFERASE SQD2"/>
    <property type="match status" value="1"/>
</dbReference>
<dbReference type="GO" id="GO:0016757">
    <property type="term" value="F:glycosyltransferase activity"/>
    <property type="evidence" value="ECO:0007669"/>
    <property type="project" value="TreeGrafter"/>
</dbReference>
<dbReference type="CDD" id="cd03801">
    <property type="entry name" value="GT4_PimA-like"/>
    <property type="match status" value="1"/>
</dbReference>
<proteinExistence type="predicted"/>
<keyword evidence="1" id="KW-0808">Transferase</keyword>
<evidence type="ECO:0000313" key="1">
    <source>
        <dbReference type="EMBL" id="TCD12753.1"/>
    </source>
</evidence>
<sequence length="375" mass="42524">MTRIIFVTQNLGRTGAEMLLWYSLSNLDKSKFESYLLYNEKGALIDSLPSHVKHTTIYKKRKDKKTKIFRAMLKIANINPLEYQLQRLQQKTNADFWYFNTIVNPIYFKMAAKLGVKIVTHFHELPMAYNLITYDNLEQIMLHSDSFIGCSEIVCQKIKDMGGANVKLLYGFVDGEKIFFTKTAEEVKAGLGFKKSDFVWAISGSTTLIKGIDFLIPLLELLDDDVKILWVGGAEERGTYYYVKKTVETQFPGRVIFTGALETEYYNYLNSGDAFLSLSREDSFPLVMLEAASLGKPIVGFNSGGIKEFVKNDTGIIVEPGNFNGLASAMNVVKNQPEKFNVARIKEEAAKYQVERQIPVLESILEEIKINTKAE</sequence>
<gene>
    <name evidence="1" type="ORF">EZ449_01535</name>
</gene>
<dbReference type="Pfam" id="PF13692">
    <property type="entry name" value="Glyco_trans_1_4"/>
    <property type="match status" value="1"/>
</dbReference>
<accession>A0A4R0PCH4</accession>
<dbReference type="PANTHER" id="PTHR45947:SF3">
    <property type="entry name" value="SULFOQUINOVOSYL TRANSFERASE SQD2"/>
    <property type="match status" value="1"/>
</dbReference>
<dbReference type="OrthoDB" id="655095at2"/>
<comment type="caution">
    <text evidence="1">The sequence shown here is derived from an EMBL/GenBank/DDBJ whole genome shotgun (WGS) entry which is preliminary data.</text>
</comment>
<dbReference type="Proteomes" id="UP000291485">
    <property type="component" value="Unassembled WGS sequence"/>
</dbReference>
<dbReference type="SUPFAM" id="SSF53756">
    <property type="entry name" value="UDP-Glycosyltransferase/glycogen phosphorylase"/>
    <property type="match status" value="1"/>
</dbReference>
<dbReference type="Gene3D" id="3.40.50.2000">
    <property type="entry name" value="Glycogen Phosphorylase B"/>
    <property type="match status" value="2"/>
</dbReference>
<dbReference type="InterPro" id="IPR050194">
    <property type="entry name" value="Glycosyltransferase_grp1"/>
</dbReference>
<dbReference type="EMBL" id="SJSN01000001">
    <property type="protein sequence ID" value="TCD12753.1"/>
    <property type="molecule type" value="Genomic_DNA"/>
</dbReference>